<name>A0A839QTA1_9MICO</name>
<reference evidence="1 2" key="1">
    <citation type="submission" date="2020-08" db="EMBL/GenBank/DDBJ databases">
        <title>Sequencing the genomes of 1000 actinobacteria strains.</title>
        <authorList>
            <person name="Klenk H.-P."/>
        </authorList>
    </citation>
    <scope>NUCLEOTIDE SEQUENCE [LARGE SCALE GENOMIC DNA]</scope>
    <source>
        <strain evidence="1 2">DSM 23040</strain>
    </source>
</reference>
<dbReference type="EMBL" id="JACHWP010000006">
    <property type="protein sequence ID" value="MBB3023534.1"/>
    <property type="molecule type" value="Genomic_DNA"/>
</dbReference>
<evidence type="ECO:0000313" key="2">
    <source>
        <dbReference type="Proteomes" id="UP000568050"/>
    </source>
</evidence>
<evidence type="ECO:0000313" key="1">
    <source>
        <dbReference type="EMBL" id="MBB3023534.1"/>
    </source>
</evidence>
<sequence>MSAAATTANPDHFEVSPTERRRVIGATIVGTTIEW</sequence>
<organism evidence="1 2">
    <name type="scientific">Helcobacillus massiliensis</name>
    <dbReference type="NCBI Taxonomy" id="521392"/>
    <lineage>
        <taxon>Bacteria</taxon>
        <taxon>Bacillati</taxon>
        <taxon>Actinomycetota</taxon>
        <taxon>Actinomycetes</taxon>
        <taxon>Micrococcales</taxon>
        <taxon>Dermabacteraceae</taxon>
        <taxon>Helcobacillus</taxon>
    </lineage>
</organism>
<proteinExistence type="predicted"/>
<keyword evidence="2" id="KW-1185">Reference proteome</keyword>
<dbReference type="Proteomes" id="UP000568050">
    <property type="component" value="Unassembled WGS sequence"/>
</dbReference>
<accession>A0A839QTA1</accession>
<dbReference type="AlphaFoldDB" id="A0A839QTA1"/>
<gene>
    <name evidence="1" type="ORF">FHX50_001831</name>
</gene>
<protein>
    <submittedName>
        <fullName evidence="1">Uncharacterized protein</fullName>
    </submittedName>
</protein>
<comment type="caution">
    <text evidence="1">The sequence shown here is derived from an EMBL/GenBank/DDBJ whole genome shotgun (WGS) entry which is preliminary data.</text>
</comment>